<dbReference type="EMBL" id="PGOL01002762">
    <property type="protein sequence ID" value="PKI45191.1"/>
    <property type="molecule type" value="Genomic_DNA"/>
</dbReference>
<reference evidence="1 2" key="1">
    <citation type="submission" date="2017-11" db="EMBL/GenBank/DDBJ databases">
        <title>De-novo sequencing of pomegranate (Punica granatum L.) genome.</title>
        <authorList>
            <person name="Akparov Z."/>
            <person name="Amiraslanov A."/>
            <person name="Hajiyeva S."/>
            <person name="Abbasov M."/>
            <person name="Kaur K."/>
            <person name="Hamwieh A."/>
            <person name="Solovyev V."/>
            <person name="Salamov A."/>
            <person name="Braich B."/>
            <person name="Kosarev P."/>
            <person name="Mahmoud A."/>
            <person name="Hajiyev E."/>
            <person name="Babayeva S."/>
            <person name="Izzatullayeva V."/>
            <person name="Mammadov A."/>
            <person name="Mammadov A."/>
            <person name="Sharifova S."/>
            <person name="Ojaghi J."/>
            <person name="Eynullazada K."/>
            <person name="Bayramov B."/>
            <person name="Abdulazimova A."/>
            <person name="Shahmuradov I."/>
        </authorList>
    </citation>
    <scope>NUCLEOTIDE SEQUENCE [LARGE SCALE GENOMIC DNA]</scope>
    <source>
        <strain evidence="2">cv. AG2017</strain>
        <tissue evidence="1">Leaf</tissue>
    </source>
</reference>
<evidence type="ECO:0000313" key="1">
    <source>
        <dbReference type="EMBL" id="PKI45191.1"/>
    </source>
</evidence>
<keyword evidence="2" id="KW-1185">Reference proteome</keyword>
<sequence length="85" mass="9760">MERRLEPNTLGLLMESRRLKIYVDDLGRGKLRCRGNFGGTLDMERAQQERRQGLLRGCPLLEDLSALPTATCPRSKFRISIISRE</sequence>
<gene>
    <name evidence="1" type="ORF">CRG98_034412</name>
</gene>
<dbReference type="Proteomes" id="UP000233551">
    <property type="component" value="Unassembled WGS sequence"/>
</dbReference>
<organism evidence="1 2">
    <name type="scientific">Punica granatum</name>
    <name type="common">Pomegranate</name>
    <dbReference type="NCBI Taxonomy" id="22663"/>
    <lineage>
        <taxon>Eukaryota</taxon>
        <taxon>Viridiplantae</taxon>
        <taxon>Streptophyta</taxon>
        <taxon>Embryophyta</taxon>
        <taxon>Tracheophyta</taxon>
        <taxon>Spermatophyta</taxon>
        <taxon>Magnoliopsida</taxon>
        <taxon>eudicotyledons</taxon>
        <taxon>Gunneridae</taxon>
        <taxon>Pentapetalae</taxon>
        <taxon>rosids</taxon>
        <taxon>malvids</taxon>
        <taxon>Myrtales</taxon>
        <taxon>Lythraceae</taxon>
        <taxon>Punica</taxon>
    </lineage>
</organism>
<proteinExistence type="predicted"/>
<protein>
    <submittedName>
        <fullName evidence="1">Uncharacterized protein</fullName>
    </submittedName>
</protein>
<accession>A0A2I0IMF1</accession>
<name>A0A2I0IMF1_PUNGR</name>
<dbReference type="AlphaFoldDB" id="A0A2I0IMF1"/>
<comment type="caution">
    <text evidence="1">The sequence shown here is derived from an EMBL/GenBank/DDBJ whole genome shotgun (WGS) entry which is preliminary data.</text>
</comment>
<evidence type="ECO:0000313" key="2">
    <source>
        <dbReference type="Proteomes" id="UP000233551"/>
    </source>
</evidence>